<dbReference type="SMART" id="SM00829">
    <property type="entry name" value="PKS_ER"/>
    <property type="match status" value="1"/>
</dbReference>
<dbReference type="AlphaFoldDB" id="A0A4S8P7A3"/>
<dbReference type="SUPFAM" id="SSF51735">
    <property type="entry name" value="NAD(P)-binding Rossmann-fold domains"/>
    <property type="match status" value="1"/>
</dbReference>
<dbReference type="GO" id="GO:0016491">
    <property type="term" value="F:oxidoreductase activity"/>
    <property type="evidence" value="ECO:0007669"/>
    <property type="project" value="InterPro"/>
</dbReference>
<dbReference type="PANTHER" id="PTHR44013:SF1">
    <property type="entry name" value="ZINC-TYPE ALCOHOL DEHYDROGENASE-LIKE PROTEIN C16A3.02C"/>
    <property type="match status" value="1"/>
</dbReference>
<dbReference type="Gene3D" id="3.40.50.720">
    <property type="entry name" value="NAD(P)-binding Rossmann-like Domain"/>
    <property type="match status" value="1"/>
</dbReference>
<dbReference type="InterPro" id="IPR052733">
    <property type="entry name" value="Chloroplast_QOR"/>
</dbReference>
<dbReference type="InterPro" id="IPR013154">
    <property type="entry name" value="ADH-like_N"/>
</dbReference>
<dbReference type="Gene3D" id="3.90.180.10">
    <property type="entry name" value="Medium-chain alcohol dehydrogenases, catalytic domain"/>
    <property type="match status" value="1"/>
</dbReference>
<evidence type="ECO:0000313" key="3">
    <source>
        <dbReference type="Proteomes" id="UP000305792"/>
    </source>
</evidence>
<accession>A0A4S8P7A3</accession>
<dbReference type="Pfam" id="PF13602">
    <property type="entry name" value="ADH_zinc_N_2"/>
    <property type="match status" value="1"/>
</dbReference>
<dbReference type="CDD" id="cd05289">
    <property type="entry name" value="MDR_like_2"/>
    <property type="match status" value="1"/>
</dbReference>
<organism evidence="2 3">
    <name type="scientific">Glycomyces paridis</name>
    <dbReference type="NCBI Taxonomy" id="2126555"/>
    <lineage>
        <taxon>Bacteria</taxon>
        <taxon>Bacillati</taxon>
        <taxon>Actinomycetota</taxon>
        <taxon>Actinomycetes</taxon>
        <taxon>Glycomycetales</taxon>
        <taxon>Glycomycetaceae</taxon>
        <taxon>Glycomyces</taxon>
    </lineage>
</organism>
<reference evidence="2 3" key="1">
    <citation type="journal article" date="2018" name="Int. J. Syst. Evol. Microbiol.">
        <title>Glycomyces paridis sp. nov., isolated from the medicinal plant Paris polyphylla.</title>
        <authorList>
            <person name="Fang X.M."/>
            <person name="Bai J.L."/>
            <person name="Su J."/>
            <person name="Zhao L.L."/>
            <person name="Liu H.Y."/>
            <person name="Ma B.P."/>
            <person name="Zhang Y.Q."/>
            <person name="Yu L.Y."/>
        </authorList>
    </citation>
    <scope>NUCLEOTIDE SEQUENCE [LARGE SCALE GENOMIC DNA]</scope>
    <source>
        <strain evidence="2 3">CPCC 204357</strain>
    </source>
</reference>
<keyword evidence="3" id="KW-1185">Reference proteome</keyword>
<evidence type="ECO:0000313" key="2">
    <source>
        <dbReference type="EMBL" id="THV23589.1"/>
    </source>
</evidence>
<sequence>MKAMRFHSHGGTEVLALETAEEPTAGPGHVVIKVAGTSFNLLDAAIRAGFMRDIMPVALPHTPGIDVAGTITAIGEGVTGWRTGDPVIAFLPPTAPGAAAEYVAAPAAVLTAAPATVPLADAAALPTVGLTARQALFEHLELRAGQRLLINGAGGGVGGYAVQLAKKVGADVTATASPRSAERVHSYGADRVLDYTAEPVIDALAGERFDAVLQLVRSSPEETAELSTLTADHGVFTSTATPGPADIGRGVRIEQVEVRNDAARLADLVALVDAGDLQIDVAERLPLADLAAVHDRALTNRLLGKTVLMI</sequence>
<dbReference type="SUPFAM" id="SSF50129">
    <property type="entry name" value="GroES-like"/>
    <property type="match status" value="1"/>
</dbReference>
<dbReference type="InterPro" id="IPR020843">
    <property type="entry name" value="ER"/>
</dbReference>
<dbReference type="RefSeq" id="WP_136531962.1">
    <property type="nucleotide sequence ID" value="NZ_STGX01000021.1"/>
</dbReference>
<comment type="caution">
    <text evidence="2">The sequence shown here is derived from an EMBL/GenBank/DDBJ whole genome shotgun (WGS) entry which is preliminary data.</text>
</comment>
<dbReference type="InterPro" id="IPR036291">
    <property type="entry name" value="NAD(P)-bd_dom_sf"/>
</dbReference>
<dbReference type="InterPro" id="IPR011032">
    <property type="entry name" value="GroES-like_sf"/>
</dbReference>
<dbReference type="Proteomes" id="UP000305792">
    <property type="component" value="Unassembled WGS sequence"/>
</dbReference>
<dbReference type="Pfam" id="PF08240">
    <property type="entry name" value="ADH_N"/>
    <property type="match status" value="1"/>
</dbReference>
<feature type="domain" description="Enoyl reductase (ER)" evidence="1">
    <location>
        <begin position="10"/>
        <end position="308"/>
    </location>
</feature>
<dbReference type="GO" id="GO:0008270">
    <property type="term" value="F:zinc ion binding"/>
    <property type="evidence" value="ECO:0007669"/>
    <property type="project" value="InterPro"/>
</dbReference>
<dbReference type="PROSITE" id="PS01162">
    <property type="entry name" value="QOR_ZETA_CRYSTAL"/>
    <property type="match status" value="1"/>
</dbReference>
<name>A0A4S8P7A3_9ACTN</name>
<dbReference type="PANTHER" id="PTHR44013">
    <property type="entry name" value="ZINC-TYPE ALCOHOL DEHYDROGENASE-LIKE PROTEIN C16A3.02C"/>
    <property type="match status" value="1"/>
</dbReference>
<evidence type="ECO:0000259" key="1">
    <source>
        <dbReference type="SMART" id="SM00829"/>
    </source>
</evidence>
<protein>
    <submittedName>
        <fullName evidence="2">NADP-dependent oxidoreductase</fullName>
    </submittedName>
</protein>
<proteinExistence type="predicted"/>
<dbReference type="EMBL" id="STGX01000021">
    <property type="protein sequence ID" value="THV23589.1"/>
    <property type="molecule type" value="Genomic_DNA"/>
</dbReference>
<dbReference type="OrthoDB" id="9801186at2"/>
<gene>
    <name evidence="2" type="ORF">E9998_22605</name>
</gene>
<dbReference type="InterPro" id="IPR002364">
    <property type="entry name" value="Quin_OxRdtase/zeta-crystal_CS"/>
</dbReference>